<reference evidence="3 4" key="1">
    <citation type="submission" date="2023-04" db="EMBL/GenBank/DDBJ databases">
        <title>Genome of Basidiobolus ranarum AG-B5.</title>
        <authorList>
            <person name="Stajich J.E."/>
            <person name="Carter-House D."/>
            <person name="Gryganskyi A."/>
        </authorList>
    </citation>
    <scope>NUCLEOTIDE SEQUENCE [LARGE SCALE GENOMIC DNA]</scope>
    <source>
        <strain evidence="3 4">AG-B5</strain>
    </source>
</reference>
<evidence type="ECO:0000313" key="3">
    <source>
        <dbReference type="EMBL" id="KAK9711902.1"/>
    </source>
</evidence>
<evidence type="ECO:0000256" key="1">
    <source>
        <dbReference type="SAM" id="MobiDB-lite"/>
    </source>
</evidence>
<feature type="region of interest" description="Disordered" evidence="1">
    <location>
        <begin position="222"/>
        <end position="270"/>
    </location>
</feature>
<feature type="region of interest" description="Disordered" evidence="1">
    <location>
        <begin position="174"/>
        <end position="200"/>
    </location>
</feature>
<dbReference type="PROSITE" id="PS50195">
    <property type="entry name" value="PX"/>
    <property type="match status" value="1"/>
</dbReference>
<dbReference type="SUPFAM" id="SSF64268">
    <property type="entry name" value="PX domain"/>
    <property type="match status" value="1"/>
</dbReference>
<feature type="compositionally biased region" description="Polar residues" evidence="1">
    <location>
        <begin position="226"/>
        <end position="239"/>
    </location>
</feature>
<feature type="compositionally biased region" description="Basic and acidic residues" evidence="1">
    <location>
        <begin position="261"/>
        <end position="270"/>
    </location>
</feature>
<dbReference type="Gene3D" id="3.30.1520.10">
    <property type="entry name" value="Phox-like domain"/>
    <property type="match status" value="1"/>
</dbReference>
<dbReference type="InterPro" id="IPR036871">
    <property type="entry name" value="PX_dom_sf"/>
</dbReference>
<dbReference type="Proteomes" id="UP001479436">
    <property type="component" value="Unassembled WGS sequence"/>
</dbReference>
<gene>
    <name evidence="3" type="ORF">K7432_007479</name>
</gene>
<protein>
    <recommendedName>
        <fullName evidence="2">PX domain-containing protein</fullName>
    </recommendedName>
</protein>
<name>A0ABR2W030_9FUNG</name>
<organism evidence="3 4">
    <name type="scientific">Basidiobolus ranarum</name>
    <dbReference type="NCBI Taxonomy" id="34480"/>
    <lineage>
        <taxon>Eukaryota</taxon>
        <taxon>Fungi</taxon>
        <taxon>Fungi incertae sedis</taxon>
        <taxon>Zoopagomycota</taxon>
        <taxon>Entomophthoromycotina</taxon>
        <taxon>Basidiobolomycetes</taxon>
        <taxon>Basidiobolales</taxon>
        <taxon>Basidiobolaceae</taxon>
        <taxon>Basidiobolus</taxon>
    </lineage>
</organism>
<evidence type="ECO:0000313" key="4">
    <source>
        <dbReference type="Proteomes" id="UP001479436"/>
    </source>
</evidence>
<dbReference type="SUPFAM" id="SSF54277">
    <property type="entry name" value="CAD &amp; PB1 domains"/>
    <property type="match status" value="1"/>
</dbReference>
<dbReference type="InterPro" id="IPR001683">
    <property type="entry name" value="PX_dom"/>
</dbReference>
<dbReference type="EMBL" id="JASJQH010007247">
    <property type="protein sequence ID" value="KAK9711902.1"/>
    <property type="molecule type" value="Genomic_DNA"/>
</dbReference>
<keyword evidence="4" id="KW-1185">Reference proteome</keyword>
<dbReference type="Pfam" id="PF00787">
    <property type="entry name" value="PX"/>
    <property type="match status" value="1"/>
</dbReference>
<evidence type="ECO:0000259" key="2">
    <source>
        <dbReference type="PROSITE" id="PS50195"/>
    </source>
</evidence>
<accession>A0ABR2W030</accession>
<comment type="caution">
    <text evidence="3">The sequence shown here is derived from an EMBL/GenBank/DDBJ whole genome shotgun (WGS) entry which is preliminary data.</text>
</comment>
<feature type="domain" description="PX" evidence="2">
    <location>
        <begin position="1"/>
        <end position="138"/>
    </location>
</feature>
<sequence length="446" mass="50561">MSAPVTKIDTGVVKLAPLISAANVGTFDKRSDKKRWFTVTVIPADFNREGDAKKPYSIYRTQDHFVQLSTKLHKTFASQQIDIPELQLPQRTFLLLVPSGAKIRGKLNTYIKSLFQYPIYVAASSAVLEFFGVWRSDVEYVREHLGSEYPDFYDDDDYYKTDSAIELDEKADQELVSKEIPPKSPNSPAVKIQTSPRTAQQPLLRKKTSFQQPALMQKYKPLARSGTVTSSDLTQTSRPNLRRSKSAMLSQKGSDAPWNRVKRDMDPVESENRPAIVAPWNLHYIEPQKVRDLLPTLPTPGSPFSGSNSPVNLSRSNTLRRAGTISRINSCRSTRTLRKSTSTNSLTAAARREVEPITFLKVKVVLDEDTIVILRIHRTISFEDLHCRILLKLRTCGKQFDNLDNRTLIYRLSDSRAFLVTGEKELNSALTHGFDRVTFYFIQIDS</sequence>
<proteinExistence type="predicted"/>